<protein>
    <submittedName>
        <fullName evidence="1">Uncharacterized protein</fullName>
    </submittedName>
</protein>
<dbReference type="Proteomes" id="UP000798488">
    <property type="component" value="Unassembled WGS sequence"/>
</dbReference>
<sequence>MGKYDNLLQYISYFQESKEFCTWEASNEKPDSIPWGYPEYDDKLTQFIDDFYKTDLLKQDYLEFLDKNVARFENIEDVIGKADFETLKAILTYYVRQERFSDGLWATAAEEGIFLKLLEKLCQFDK</sequence>
<dbReference type="RefSeq" id="WP_161822432.1">
    <property type="nucleotide sequence ID" value="NZ_LSRS01000005.1"/>
</dbReference>
<accession>A0A9D2WMV5</accession>
<comment type="caution">
    <text evidence="1">The sequence shown here is derived from an EMBL/GenBank/DDBJ whole genome shotgun (WGS) entry which is preliminary data.</text>
</comment>
<proteinExistence type="predicted"/>
<dbReference type="Pfam" id="PF20118">
    <property type="entry name" value="DUF6508"/>
    <property type="match status" value="1"/>
</dbReference>
<gene>
    <name evidence="1" type="ORF">SPSYN_02106</name>
</gene>
<evidence type="ECO:0000313" key="1">
    <source>
        <dbReference type="EMBL" id="KAF1084330.1"/>
    </source>
</evidence>
<dbReference type="EMBL" id="LSRS01000005">
    <property type="protein sequence ID" value="KAF1084330.1"/>
    <property type="molecule type" value="Genomic_DNA"/>
</dbReference>
<dbReference type="InterPro" id="IPR045425">
    <property type="entry name" value="DUF6508"/>
</dbReference>
<keyword evidence="2" id="KW-1185">Reference proteome</keyword>
<dbReference type="AlphaFoldDB" id="A0A9D2WMV5"/>
<organism evidence="1 2">
    <name type="scientific">Sporotomaculum syntrophicum</name>
    <dbReference type="NCBI Taxonomy" id="182264"/>
    <lineage>
        <taxon>Bacteria</taxon>
        <taxon>Bacillati</taxon>
        <taxon>Bacillota</taxon>
        <taxon>Clostridia</taxon>
        <taxon>Eubacteriales</taxon>
        <taxon>Desulfallaceae</taxon>
        <taxon>Sporotomaculum</taxon>
    </lineage>
</organism>
<name>A0A9D2WMV5_9FIRM</name>
<reference evidence="1" key="1">
    <citation type="submission" date="2016-02" db="EMBL/GenBank/DDBJ databases">
        <title>Draft Genome Sequence of Sporotomaculum syntrophicum Strain FB, a Syntrophic Benzoate Degrader.</title>
        <authorList>
            <person name="Nobu M.K."/>
            <person name="Narihiro T."/>
            <person name="Qiu Y.-L."/>
            <person name="Ohashi A."/>
            <person name="Liu W.-T."/>
            <person name="Yuji S."/>
        </authorList>
    </citation>
    <scope>NUCLEOTIDE SEQUENCE</scope>
    <source>
        <strain evidence="1">FB</strain>
    </source>
</reference>
<evidence type="ECO:0000313" key="2">
    <source>
        <dbReference type="Proteomes" id="UP000798488"/>
    </source>
</evidence>
<dbReference type="OrthoDB" id="9814572at2"/>